<keyword evidence="9 10" id="KW-0472">Membrane</keyword>
<dbReference type="SUPFAM" id="SSF158544">
    <property type="entry name" value="GspK insert domain-like"/>
    <property type="match status" value="2"/>
</dbReference>
<evidence type="ECO:0000256" key="1">
    <source>
        <dbReference type="ARBA" id="ARBA00004533"/>
    </source>
</evidence>
<dbReference type="InterPro" id="IPR049031">
    <property type="entry name" value="T2SSK_SAM-like_1st"/>
</dbReference>
<gene>
    <name evidence="13" type="primary">gspK</name>
    <name evidence="13" type="ORF">OEZ79_10480</name>
</gene>
<comment type="similarity">
    <text evidence="2 10">Belongs to the GSP K family.</text>
</comment>
<keyword evidence="5 10" id="KW-0997">Cell inner membrane</keyword>
<dbReference type="AlphaFoldDB" id="A0A9X4BCS9"/>
<organism evidence="13 14">
    <name type="scientific">Leclercia adecarboxylata</name>
    <dbReference type="NCBI Taxonomy" id="83655"/>
    <lineage>
        <taxon>Bacteria</taxon>
        <taxon>Pseudomonadati</taxon>
        <taxon>Pseudomonadota</taxon>
        <taxon>Gammaproteobacteria</taxon>
        <taxon>Enterobacterales</taxon>
        <taxon>Enterobacteriaceae</taxon>
        <taxon>Leclercia</taxon>
    </lineage>
</organism>
<feature type="domain" description="T2SS protein K second SAM-like" evidence="11">
    <location>
        <begin position="227"/>
        <end position="277"/>
    </location>
</feature>
<keyword evidence="8" id="KW-1133">Transmembrane helix</keyword>
<dbReference type="Gene3D" id="3.30.1300.30">
    <property type="entry name" value="GSPII I/J protein-like"/>
    <property type="match status" value="1"/>
</dbReference>
<dbReference type="InterPro" id="IPR005628">
    <property type="entry name" value="GspK"/>
</dbReference>
<dbReference type="InterPro" id="IPR038072">
    <property type="entry name" value="GspK_central_sf"/>
</dbReference>
<keyword evidence="4 10" id="KW-1003">Cell membrane</keyword>
<dbReference type="InterPro" id="IPR049179">
    <property type="entry name" value="T2SSK_SAM-like_2nd"/>
</dbReference>
<evidence type="ECO:0000259" key="12">
    <source>
        <dbReference type="Pfam" id="PF21687"/>
    </source>
</evidence>
<dbReference type="GO" id="GO:0005886">
    <property type="term" value="C:plasma membrane"/>
    <property type="evidence" value="ECO:0007669"/>
    <property type="project" value="UniProtKB-SubCell"/>
</dbReference>
<evidence type="ECO:0000256" key="3">
    <source>
        <dbReference type="ARBA" id="ARBA00022448"/>
    </source>
</evidence>
<accession>A0A9X4BCS9</accession>
<dbReference type="GO" id="GO:0009306">
    <property type="term" value="P:protein secretion"/>
    <property type="evidence" value="ECO:0007669"/>
    <property type="project" value="InterPro"/>
</dbReference>
<comment type="caution">
    <text evidence="13">The sequence shown here is derived from an EMBL/GenBank/DDBJ whole genome shotgun (WGS) entry which is preliminary data.</text>
</comment>
<name>A0A9X4BCS9_9ENTR</name>
<evidence type="ECO:0000256" key="10">
    <source>
        <dbReference type="PIRNR" id="PIRNR002786"/>
    </source>
</evidence>
<evidence type="ECO:0000259" key="11">
    <source>
        <dbReference type="Pfam" id="PF03934"/>
    </source>
</evidence>
<evidence type="ECO:0000313" key="14">
    <source>
        <dbReference type="Proteomes" id="UP001149314"/>
    </source>
</evidence>
<dbReference type="Pfam" id="PF03934">
    <property type="entry name" value="T2SSK"/>
    <property type="match status" value="1"/>
</dbReference>
<evidence type="ECO:0000256" key="7">
    <source>
        <dbReference type="ARBA" id="ARBA00022927"/>
    </source>
</evidence>
<dbReference type="EMBL" id="JAOURS010000008">
    <property type="protein sequence ID" value="MDC6638662.1"/>
    <property type="molecule type" value="Genomic_DNA"/>
</dbReference>
<sequence length="339" mass="37754">MSRVPLRRQRGVALLVVLILLVMMSALAAKISQQFCRNLQKTHYQVSQQQLRMAIQRQEQVVKMRLQTAAIGENSVLTLEGEWHEPLETQGEYYTVVSQVEDAEDCFNVNNLLTEEKAAQGGQEPSAIPEKPRKQRTVEQLLVNGGLDHATAEQVYDQLVDYLDGDSTTAKEAQESDAWAGVQPARLPANQMMRNIGEIKLLPAFPAAAYAKVSTLLCALPDANSKIDVNTLKPEQATLLAALFPGKLTEDDAARLLAARPEAGWESVEAFSKALEQNFPQLKDDLTQVAAQVAVSSRYFRVNYTGNTDDLTLHVVSQLQMNSEAGEILTWQRRYRMIE</sequence>
<dbReference type="RefSeq" id="WP_191152979.1">
    <property type="nucleotide sequence ID" value="NZ_CP060824.1"/>
</dbReference>
<proteinExistence type="inferred from homology"/>
<protein>
    <recommendedName>
        <fullName evidence="10">Type II secretion system protein K</fullName>
    </recommendedName>
</protein>
<reference evidence="13" key="1">
    <citation type="journal article" date="2023" name="Genes Genomics">
        <title>Genomic insights of Leclercia adecarboxylata strains linked to an outbreak in public hospitals in Mexico.</title>
        <authorList>
            <person name="Barrios-Villa E."/>
            <person name="Pacheco-Flores B."/>
            <person name="Lozano-Zarain P."/>
            <person name="Del Campo-Ortega R."/>
            <person name="de Jesus Ascencio-Montiel I."/>
            <person name="Gonzalez-Leon M."/>
            <person name="Camorlinga-Ponce M."/>
            <person name="Gaytan Cervantes F.J."/>
            <person name="Gonzalez Torres C."/>
            <person name="Aguilar E."/>
            <person name="Gonzalez Ibarra J."/>
            <person name="Torres Lopez F.J."/>
            <person name="Rosas-Vargas H."/>
            <person name="Gonzalez-Bonilla C.R."/>
            <person name="Del Carmen Rocha-Gracia R."/>
        </authorList>
    </citation>
    <scope>NUCLEOTIDE SEQUENCE</scope>
    <source>
        <strain evidence="13">Lac40</strain>
    </source>
</reference>
<dbReference type="Gene3D" id="1.10.40.60">
    <property type="entry name" value="EpsJ-like"/>
    <property type="match status" value="2"/>
</dbReference>
<dbReference type="Pfam" id="PF21687">
    <property type="entry name" value="T2SSK_1st"/>
    <property type="match status" value="1"/>
</dbReference>
<evidence type="ECO:0000256" key="5">
    <source>
        <dbReference type="ARBA" id="ARBA00022519"/>
    </source>
</evidence>
<dbReference type="NCBIfam" id="NF037980">
    <property type="entry name" value="T2SS_GspK"/>
    <property type="match status" value="1"/>
</dbReference>
<feature type="domain" description="T2SS protein K first SAM-like" evidence="12">
    <location>
        <begin position="106"/>
        <end position="222"/>
    </location>
</feature>
<evidence type="ECO:0000256" key="2">
    <source>
        <dbReference type="ARBA" id="ARBA00007246"/>
    </source>
</evidence>
<evidence type="ECO:0000256" key="8">
    <source>
        <dbReference type="ARBA" id="ARBA00022989"/>
    </source>
</evidence>
<evidence type="ECO:0000256" key="9">
    <source>
        <dbReference type="ARBA" id="ARBA00023136"/>
    </source>
</evidence>
<dbReference type="PANTHER" id="PTHR38831">
    <property type="entry name" value="TYPE II SECRETION SYSTEM PROTEIN K"/>
    <property type="match status" value="1"/>
</dbReference>
<keyword evidence="6" id="KW-0812">Transmembrane</keyword>
<dbReference type="PANTHER" id="PTHR38831:SF1">
    <property type="entry name" value="TYPE II SECRETION SYSTEM PROTEIN K-RELATED"/>
    <property type="match status" value="1"/>
</dbReference>
<evidence type="ECO:0000256" key="6">
    <source>
        <dbReference type="ARBA" id="ARBA00022692"/>
    </source>
</evidence>
<comment type="subcellular location">
    <subcellularLocation>
        <location evidence="1 10">Cell inner membrane</location>
    </subcellularLocation>
</comment>
<evidence type="ECO:0000256" key="4">
    <source>
        <dbReference type="ARBA" id="ARBA00022475"/>
    </source>
</evidence>
<dbReference type="Proteomes" id="UP001149314">
    <property type="component" value="Unassembled WGS sequence"/>
</dbReference>
<evidence type="ECO:0000313" key="13">
    <source>
        <dbReference type="EMBL" id="MDC6638662.1"/>
    </source>
</evidence>
<keyword evidence="3 10" id="KW-0813">Transport</keyword>
<keyword evidence="7" id="KW-0653">Protein transport</keyword>
<dbReference type="PIRSF" id="PIRSF002786">
    <property type="entry name" value="XcpX"/>
    <property type="match status" value="1"/>
</dbReference>